<dbReference type="InterPro" id="IPR015947">
    <property type="entry name" value="PUA-like_sf"/>
</dbReference>
<feature type="compositionally biased region" description="Polar residues" evidence="3">
    <location>
        <begin position="164"/>
        <end position="179"/>
    </location>
</feature>
<keyword evidence="6" id="KW-1185">Reference proteome</keyword>
<dbReference type="OrthoDB" id="2270193at2759"/>
<feature type="compositionally biased region" description="Basic and acidic residues" evidence="3">
    <location>
        <begin position="455"/>
        <end position="465"/>
    </location>
</feature>
<feature type="region of interest" description="Disordered" evidence="3">
    <location>
        <begin position="328"/>
        <end position="357"/>
    </location>
</feature>
<dbReference type="Pfam" id="PF02182">
    <property type="entry name" value="SAD_SRA"/>
    <property type="match status" value="1"/>
</dbReference>
<evidence type="ECO:0000259" key="4">
    <source>
        <dbReference type="PROSITE" id="PS51015"/>
    </source>
</evidence>
<feature type="compositionally biased region" description="Acidic residues" evidence="3">
    <location>
        <begin position="429"/>
        <end position="454"/>
    </location>
</feature>
<feature type="domain" description="YDG" evidence="4">
    <location>
        <begin position="263"/>
        <end position="415"/>
    </location>
</feature>
<feature type="compositionally biased region" description="Polar residues" evidence="3">
    <location>
        <begin position="333"/>
        <end position="348"/>
    </location>
</feature>
<dbReference type="Proteomes" id="UP000324022">
    <property type="component" value="Unassembled WGS sequence"/>
</dbReference>
<feature type="compositionally biased region" description="Acidic residues" evidence="3">
    <location>
        <begin position="85"/>
        <end position="100"/>
    </location>
</feature>
<feature type="region of interest" description="Disordered" evidence="3">
    <location>
        <begin position="422"/>
        <end position="550"/>
    </location>
</feature>
<feature type="region of interest" description="Disordered" evidence="3">
    <location>
        <begin position="33"/>
        <end position="100"/>
    </location>
</feature>
<protein>
    <recommendedName>
        <fullName evidence="4">YDG domain-containing protein</fullName>
    </recommendedName>
</protein>
<evidence type="ECO:0000313" key="5">
    <source>
        <dbReference type="EMBL" id="SPO29313.1"/>
    </source>
</evidence>
<proteinExistence type="predicted"/>
<accession>A0A5C3EF85</accession>
<dbReference type="InterPro" id="IPR045134">
    <property type="entry name" value="UHRF1/2-like"/>
</dbReference>
<dbReference type="PROSITE" id="PS51015">
    <property type="entry name" value="YDG"/>
    <property type="match status" value="1"/>
</dbReference>
<dbReference type="SUPFAM" id="SSF88697">
    <property type="entry name" value="PUA domain-like"/>
    <property type="match status" value="1"/>
</dbReference>
<evidence type="ECO:0000256" key="1">
    <source>
        <dbReference type="ARBA" id="ARBA00023242"/>
    </source>
</evidence>
<dbReference type="InterPro" id="IPR003105">
    <property type="entry name" value="SRA_YDG"/>
</dbReference>
<dbReference type="PANTHER" id="PTHR14140:SF27">
    <property type="entry name" value="OS04G0289800 PROTEIN"/>
    <property type="match status" value="1"/>
</dbReference>
<dbReference type="Gene3D" id="2.30.280.10">
    <property type="entry name" value="SRA-YDG"/>
    <property type="match status" value="1"/>
</dbReference>
<feature type="compositionally biased region" description="Polar residues" evidence="3">
    <location>
        <begin position="66"/>
        <end position="77"/>
    </location>
</feature>
<dbReference type="FunFam" id="2.30.280.10:FF:000005">
    <property type="entry name" value="E3 ubiquitin-protein ligase UHRF1"/>
    <property type="match status" value="1"/>
</dbReference>
<reference evidence="5 6" key="1">
    <citation type="submission" date="2018-03" db="EMBL/GenBank/DDBJ databases">
        <authorList>
            <person name="Guldener U."/>
        </authorList>
    </citation>
    <scope>NUCLEOTIDE SEQUENCE [LARGE SCALE GENOMIC DNA]</scope>
    <source>
        <strain evidence="5 6">NBRC100155</strain>
    </source>
</reference>
<dbReference type="GO" id="GO:0044027">
    <property type="term" value="P:negative regulation of gene expression via chromosomal CpG island methylation"/>
    <property type="evidence" value="ECO:0007669"/>
    <property type="project" value="TreeGrafter"/>
</dbReference>
<evidence type="ECO:0000256" key="3">
    <source>
        <dbReference type="SAM" id="MobiDB-lite"/>
    </source>
</evidence>
<feature type="region of interest" description="Disordered" evidence="3">
    <location>
        <begin position="128"/>
        <end position="219"/>
    </location>
</feature>
<dbReference type="SMART" id="SM00466">
    <property type="entry name" value="SRA"/>
    <property type="match status" value="1"/>
</dbReference>
<keyword evidence="1 2" id="KW-0539">Nucleus</keyword>
<dbReference type="PANTHER" id="PTHR14140">
    <property type="entry name" value="E3 UBIQUITIN-PROTEIN LIGASE UHRF-RELATED"/>
    <property type="match status" value="1"/>
</dbReference>
<comment type="subcellular location">
    <subcellularLocation>
        <location evidence="2">Nucleus</location>
    </subcellularLocation>
</comment>
<evidence type="ECO:0000313" key="6">
    <source>
        <dbReference type="Proteomes" id="UP000324022"/>
    </source>
</evidence>
<dbReference type="InterPro" id="IPR036987">
    <property type="entry name" value="SRA-YDG_sf"/>
</dbReference>
<dbReference type="GO" id="GO:0005634">
    <property type="term" value="C:nucleus"/>
    <property type="evidence" value="ECO:0007669"/>
    <property type="project" value="UniProtKB-SubCell"/>
</dbReference>
<dbReference type="EMBL" id="OOIN01000027">
    <property type="protein sequence ID" value="SPO29313.1"/>
    <property type="molecule type" value="Genomic_DNA"/>
</dbReference>
<name>A0A5C3EF85_9BASI</name>
<dbReference type="AlphaFoldDB" id="A0A5C3EF85"/>
<dbReference type="GO" id="GO:0061630">
    <property type="term" value="F:ubiquitin protein ligase activity"/>
    <property type="evidence" value="ECO:0007669"/>
    <property type="project" value="TreeGrafter"/>
</dbReference>
<sequence length="566" mass="62710">MVREDDLDYEQQREANIRANQELLSSLGIAPVTNKAATRSSDAGVKPHRWATVAAGEGVGLKRQTRNSARPSETTQQHIEKDTDKDTDEAADGEGGDGDYEAQRAANIRANLELMMSLGLYQTSSTLNPKPAASKAGSKVKTNSSSTSSSSRTAAVERPKRITRSVSRTLDSPRKTSNSRMKRTFSDDFIHPSSKHSRRNSYTPSEEVDSDSDEYTSSYRARRANPFARRCLNPSSRNYRSALELQRSSERLGVRVYDPKRFGSIPGIPIGTWWEKRIHCSTDSIHAPTVAGISGDASLGCWSICLSGGYEDDIDSGEFFTYTGSGGRDLKGTKQNPKNLRTAPQSKDQSWDGKNAALKKSVETGKPVRVVRGYKGANEFCPKEGYVYSGLYRVKEAWMEKGASGFMVCRFKFERLAGQDALPTFDHTVEEDEVEEEEEGGEEANEQEDGEEDEIRQVTQREIRLLNRTKSTPPKADTIDLTSPSPPPSDPLPKPTSPHPQEPFDRSAYLIIPSSSSCSSSDEDEEVQMQLELHPSPSVESLAKSVAAEQSWRPILSRSRLMKRSY</sequence>
<dbReference type="GO" id="GO:0016567">
    <property type="term" value="P:protein ubiquitination"/>
    <property type="evidence" value="ECO:0007669"/>
    <property type="project" value="TreeGrafter"/>
</dbReference>
<gene>
    <name evidence="5" type="ORF">UTRI_06262</name>
</gene>
<evidence type="ECO:0000256" key="2">
    <source>
        <dbReference type="PROSITE-ProRule" id="PRU00358"/>
    </source>
</evidence>
<organism evidence="5 6">
    <name type="scientific">Ustilago trichophora</name>
    <dbReference type="NCBI Taxonomy" id="86804"/>
    <lineage>
        <taxon>Eukaryota</taxon>
        <taxon>Fungi</taxon>
        <taxon>Dikarya</taxon>
        <taxon>Basidiomycota</taxon>
        <taxon>Ustilaginomycotina</taxon>
        <taxon>Ustilaginomycetes</taxon>
        <taxon>Ustilaginales</taxon>
        <taxon>Ustilaginaceae</taxon>
        <taxon>Ustilago</taxon>
    </lineage>
</organism>
<feature type="compositionally biased region" description="Pro residues" evidence="3">
    <location>
        <begin position="484"/>
        <end position="501"/>
    </location>
</feature>